<protein>
    <submittedName>
        <fullName evidence="2">Glycosyltransferase family 2 protein</fullName>
    </submittedName>
</protein>
<organism evidence="2 3">
    <name type="scientific">Parvularcula marina</name>
    <dbReference type="NCBI Taxonomy" id="2292771"/>
    <lineage>
        <taxon>Bacteria</taxon>
        <taxon>Pseudomonadati</taxon>
        <taxon>Pseudomonadota</taxon>
        <taxon>Alphaproteobacteria</taxon>
        <taxon>Parvularculales</taxon>
        <taxon>Parvularculaceae</taxon>
        <taxon>Parvularcula</taxon>
    </lineage>
</organism>
<dbReference type="GO" id="GO:0016740">
    <property type="term" value="F:transferase activity"/>
    <property type="evidence" value="ECO:0007669"/>
    <property type="project" value="UniProtKB-KW"/>
</dbReference>
<dbReference type="InterPro" id="IPR001173">
    <property type="entry name" value="Glyco_trans_2-like"/>
</dbReference>
<keyword evidence="2" id="KW-0808">Transferase</keyword>
<dbReference type="CDD" id="cd00761">
    <property type="entry name" value="Glyco_tranf_GTA_type"/>
    <property type="match status" value="1"/>
</dbReference>
<dbReference type="EMBL" id="QUQO01000001">
    <property type="protein sequence ID" value="RFB05078.1"/>
    <property type="molecule type" value="Genomic_DNA"/>
</dbReference>
<dbReference type="Gene3D" id="3.90.550.10">
    <property type="entry name" value="Spore Coat Polysaccharide Biosynthesis Protein SpsA, Chain A"/>
    <property type="match status" value="1"/>
</dbReference>
<evidence type="ECO:0000313" key="3">
    <source>
        <dbReference type="Proteomes" id="UP000264589"/>
    </source>
</evidence>
<feature type="domain" description="Glycosyltransferase 2-like" evidence="1">
    <location>
        <begin position="6"/>
        <end position="134"/>
    </location>
</feature>
<sequence>MTELVVAICTYRRDSLANAIRSVDAQGPLRASRILIIDNDEAPTAKPMIDGLLTSIRTPLEYLHMPGRNIALARNAALEHSMGNRLAFLDDDETAAPDWLLELNTVLSRAFGAVMGPQIAVYPDTAPTWMTELSPHSHWPKSEDGIALTGHTANCLIDLSHPVMAEMRFDEALGRRGGSDSAYFAAARKKGVQLGYAPDAHVFEPVPAARMSRRWLLRRRWRVGEVLADISEANRASLILTAFAKTGWCVGAAALSVWSPARFHKALFRGAMHAGMAAGASGIRLGEYYREK</sequence>
<evidence type="ECO:0000313" key="2">
    <source>
        <dbReference type="EMBL" id="RFB05078.1"/>
    </source>
</evidence>
<dbReference type="AlphaFoldDB" id="A0A371RI10"/>
<dbReference type="OrthoDB" id="6116224at2"/>
<proteinExistence type="predicted"/>
<keyword evidence="3" id="KW-1185">Reference proteome</keyword>
<dbReference type="RefSeq" id="WP_116391709.1">
    <property type="nucleotide sequence ID" value="NZ_QUQO01000001.1"/>
</dbReference>
<gene>
    <name evidence="2" type="ORF">DX908_07105</name>
</gene>
<dbReference type="Pfam" id="PF00535">
    <property type="entry name" value="Glycos_transf_2"/>
    <property type="match status" value="1"/>
</dbReference>
<comment type="caution">
    <text evidence="2">The sequence shown here is derived from an EMBL/GenBank/DDBJ whole genome shotgun (WGS) entry which is preliminary data.</text>
</comment>
<dbReference type="Proteomes" id="UP000264589">
    <property type="component" value="Unassembled WGS sequence"/>
</dbReference>
<dbReference type="InParanoid" id="A0A371RI10"/>
<evidence type="ECO:0000259" key="1">
    <source>
        <dbReference type="Pfam" id="PF00535"/>
    </source>
</evidence>
<dbReference type="InterPro" id="IPR029044">
    <property type="entry name" value="Nucleotide-diphossugar_trans"/>
</dbReference>
<accession>A0A371RI10</accession>
<name>A0A371RI10_9PROT</name>
<reference evidence="2 3" key="1">
    <citation type="submission" date="2018-08" db="EMBL/GenBank/DDBJ databases">
        <title>Parvularcula sp. SM1705, isolated from surface water of the South Sea China.</title>
        <authorList>
            <person name="Sun L."/>
        </authorList>
    </citation>
    <scope>NUCLEOTIDE SEQUENCE [LARGE SCALE GENOMIC DNA]</scope>
    <source>
        <strain evidence="2 3">SM1705</strain>
    </source>
</reference>
<dbReference type="SUPFAM" id="SSF53448">
    <property type="entry name" value="Nucleotide-diphospho-sugar transferases"/>
    <property type="match status" value="1"/>
</dbReference>